<dbReference type="HAMAP" id="MF_00528">
    <property type="entry name" value="Maf"/>
    <property type="match status" value="1"/>
</dbReference>
<dbReference type="CDD" id="cd00555">
    <property type="entry name" value="Maf"/>
    <property type="match status" value="1"/>
</dbReference>
<dbReference type="Proteomes" id="UP000483078">
    <property type="component" value="Unassembled WGS sequence"/>
</dbReference>
<proteinExistence type="inferred from homology"/>
<dbReference type="GO" id="GO:0009117">
    <property type="term" value="P:nucleotide metabolic process"/>
    <property type="evidence" value="ECO:0007669"/>
    <property type="project" value="UniProtKB-KW"/>
</dbReference>
<dbReference type="Pfam" id="PF02545">
    <property type="entry name" value="Maf"/>
    <property type="match status" value="1"/>
</dbReference>
<comment type="function">
    <text evidence="4">Nucleoside triphosphate pyrophosphatase. May have a dual role in cell division arrest and in preventing the incorporation of modified nucleotides into cellular nucleic acids.</text>
</comment>
<reference evidence="5 6" key="1">
    <citation type="submission" date="2019-06" db="EMBL/GenBank/DDBJ databases">
        <title>Enrichment of Autotrophic Halophilic Microorganisms from Red Sea Brine Pool Using Microbial Electrosynthesis System.</title>
        <authorList>
            <person name="Alqahtani M.F."/>
            <person name="Bajracharya S."/>
            <person name="Katuri K.P."/>
            <person name="Ali M."/>
            <person name="Saikaly P.E."/>
        </authorList>
    </citation>
    <scope>NUCLEOTIDE SEQUENCE [LARGE SCALE GENOMIC DNA]</scope>
    <source>
        <strain evidence="5">MES6</strain>
    </source>
</reference>
<dbReference type="EMBL" id="VENJ01000010">
    <property type="protein sequence ID" value="MTJ04611.1"/>
    <property type="molecule type" value="Genomic_DNA"/>
</dbReference>
<keyword evidence="2 4" id="KW-0378">Hydrolase</keyword>
<dbReference type="NCBIfam" id="TIGR00172">
    <property type="entry name" value="maf"/>
    <property type="match status" value="1"/>
</dbReference>
<evidence type="ECO:0000256" key="3">
    <source>
        <dbReference type="ARBA" id="ARBA00023080"/>
    </source>
</evidence>
<dbReference type="PANTHER" id="PTHR43213:SF5">
    <property type="entry name" value="BIFUNCTIONAL DTTP_UTP PYROPHOSPHATASE_METHYLTRANSFERASE PROTEIN-RELATED"/>
    <property type="match status" value="1"/>
</dbReference>
<comment type="caution">
    <text evidence="5">The sequence shown here is derived from an EMBL/GenBank/DDBJ whole genome shotgun (WGS) entry which is preliminary data.</text>
</comment>
<gene>
    <name evidence="5" type="primary">maf</name>
    <name evidence="5" type="ORF">FH759_07960</name>
</gene>
<sequence>MSQPIILASGSVIRRKLLENAGVAFDVQKPRVDEVALKAAMRTDQAKPRDIADALAEAKARRISAKMPHALVIGCDQVLQLGDDILSKPDTMETAKDQLLALRGRQHTLLSAVVIYDDAAPVWRHVGQVRLHMRDFSDSFLDEYLDRNWPAVQSSVGAYQIEGEGIRLFSKIEGDYFTVLGLPLLEVVMYLTQRGDLKA</sequence>
<dbReference type="GO" id="GO:0047429">
    <property type="term" value="F:nucleoside triphosphate diphosphatase activity"/>
    <property type="evidence" value="ECO:0007669"/>
    <property type="project" value="UniProtKB-EC"/>
</dbReference>
<dbReference type="PANTHER" id="PTHR43213">
    <property type="entry name" value="BIFUNCTIONAL DTTP/UTP PYROPHOSPHATASE/METHYLTRANSFERASE PROTEIN-RELATED"/>
    <property type="match status" value="1"/>
</dbReference>
<dbReference type="RefSeq" id="WP_273249304.1">
    <property type="nucleotide sequence ID" value="NZ_VENJ01000010.1"/>
</dbReference>
<dbReference type="GO" id="GO:0005737">
    <property type="term" value="C:cytoplasm"/>
    <property type="evidence" value="ECO:0007669"/>
    <property type="project" value="UniProtKB-SubCell"/>
</dbReference>
<dbReference type="PIRSF" id="PIRSF006305">
    <property type="entry name" value="Maf"/>
    <property type="match status" value="1"/>
</dbReference>
<keyword evidence="4" id="KW-0963">Cytoplasm</keyword>
<comment type="caution">
    <text evidence="4">Lacks conserved residue(s) required for the propagation of feature annotation.</text>
</comment>
<comment type="catalytic activity">
    <reaction evidence="4">
        <text>a ribonucleoside 5'-triphosphate + H2O = a ribonucleoside 5'-phosphate + diphosphate + H(+)</text>
        <dbReference type="Rhea" id="RHEA:23996"/>
        <dbReference type="ChEBI" id="CHEBI:15377"/>
        <dbReference type="ChEBI" id="CHEBI:15378"/>
        <dbReference type="ChEBI" id="CHEBI:33019"/>
        <dbReference type="ChEBI" id="CHEBI:58043"/>
        <dbReference type="ChEBI" id="CHEBI:61557"/>
        <dbReference type="EC" id="3.6.1.9"/>
    </reaction>
</comment>
<name>A0A7C9HAU6_9RHOB</name>
<evidence type="ECO:0000256" key="2">
    <source>
        <dbReference type="ARBA" id="ARBA00022801"/>
    </source>
</evidence>
<comment type="catalytic activity">
    <reaction evidence="4">
        <text>a 2'-deoxyribonucleoside 5'-triphosphate + H2O = a 2'-deoxyribonucleoside 5'-phosphate + diphosphate + H(+)</text>
        <dbReference type="Rhea" id="RHEA:44644"/>
        <dbReference type="ChEBI" id="CHEBI:15377"/>
        <dbReference type="ChEBI" id="CHEBI:15378"/>
        <dbReference type="ChEBI" id="CHEBI:33019"/>
        <dbReference type="ChEBI" id="CHEBI:61560"/>
        <dbReference type="ChEBI" id="CHEBI:65317"/>
        <dbReference type="EC" id="3.6.1.9"/>
    </reaction>
</comment>
<dbReference type="InterPro" id="IPR003697">
    <property type="entry name" value="Maf-like"/>
</dbReference>
<dbReference type="Gene3D" id="3.90.950.10">
    <property type="match status" value="1"/>
</dbReference>
<evidence type="ECO:0000256" key="4">
    <source>
        <dbReference type="HAMAP-Rule" id="MF_00528"/>
    </source>
</evidence>
<dbReference type="InterPro" id="IPR029001">
    <property type="entry name" value="ITPase-like_fam"/>
</dbReference>
<comment type="similarity">
    <text evidence="4">Belongs to the Maf family.</text>
</comment>
<evidence type="ECO:0000313" key="5">
    <source>
        <dbReference type="EMBL" id="MTJ04611.1"/>
    </source>
</evidence>
<dbReference type="AlphaFoldDB" id="A0A7C9HAU6"/>
<organism evidence="5 6">
    <name type="scientific">Sediminimonas qiaohouensis</name>
    <dbReference type="NCBI Taxonomy" id="552061"/>
    <lineage>
        <taxon>Bacteria</taxon>
        <taxon>Pseudomonadati</taxon>
        <taxon>Pseudomonadota</taxon>
        <taxon>Alphaproteobacteria</taxon>
        <taxon>Rhodobacterales</taxon>
        <taxon>Roseobacteraceae</taxon>
        <taxon>Sediminimonas</taxon>
    </lineage>
</organism>
<accession>A0A7C9HAU6</accession>
<comment type="subcellular location">
    <subcellularLocation>
        <location evidence="4">Cytoplasm</location>
    </subcellularLocation>
</comment>
<comment type="cofactor">
    <cofactor evidence="1 4">
        <name>a divalent metal cation</name>
        <dbReference type="ChEBI" id="CHEBI:60240"/>
    </cofactor>
</comment>
<dbReference type="SUPFAM" id="SSF52972">
    <property type="entry name" value="ITPase-like"/>
    <property type="match status" value="1"/>
</dbReference>
<evidence type="ECO:0000256" key="1">
    <source>
        <dbReference type="ARBA" id="ARBA00001968"/>
    </source>
</evidence>
<keyword evidence="3 4" id="KW-0546">Nucleotide metabolism</keyword>
<protein>
    <recommendedName>
        <fullName evidence="4">Nucleoside triphosphate pyrophosphatase</fullName>
        <ecNumber evidence="4">3.6.1.9</ecNumber>
    </recommendedName>
    <alternativeName>
        <fullName evidence="4">Nucleotide pyrophosphatase</fullName>
        <shortName evidence="4">Nucleotide PPase</shortName>
    </alternativeName>
</protein>
<dbReference type="EC" id="3.6.1.9" evidence="4"/>
<feature type="active site" description="Proton acceptor" evidence="4">
    <location>
        <position position="76"/>
    </location>
</feature>
<evidence type="ECO:0000313" key="6">
    <source>
        <dbReference type="Proteomes" id="UP000483078"/>
    </source>
</evidence>